<dbReference type="GO" id="GO:0006352">
    <property type="term" value="P:DNA-templated transcription initiation"/>
    <property type="evidence" value="ECO:0007669"/>
    <property type="project" value="InterPro"/>
</dbReference>
<dbReference type="EMBL" id="CP011112">
    <property type="protein sequence ID" value="AKU15310.1"/>
    <property type="molecule type" value="Genomic_DNA"/>
</dbReference>
<dbReference type="GO" id="GO:0016987">
    <property type="term" value="F:sigma factor activity"/>
    <property type="evidence" value="ECO:0007669"/>
    <property type="project" value="UniProtKB-KW"/>
</dbReference>
<name>A0A0K1JFE2_9MICO</name>
<keyword evidence="5" id="KW-0804">Transcription</keyword>
<evidence type="ECO:0000259" key="7">
    <source>
        <dbReference type="Pfam" id="PF08281"/>
    </source>
</evidence>
<dbReference type="Gene3D" id="1.10.1740.10">
    <property type="match status" value="1"/>
</dbReference>
<evidence type="ECO:0000256" key="1">
    <source>
        <dbReference type="ARBA" id="ARBA00010641"/>
    </source>
</evidence>
<keyword evidence="9" id="KW-1185">Reference proteome</keyword>
<evidence type="ECO:0000259" key="6">
    <source>
        <dbReference type="Pfam" id="PF04542"/>
    </source>
</evidence>
<keyword evidence="2" id="KW-0805">Transcription regulation</keyword>
<dbReference type="KEGG" id="lmoi:VV02_04605"/>
<dbReference type="Proteomes" id="UP000066480">
    <property type="component" value="Chromosome"/>
</dbReference>
<evidence type="ECO:0000313" key="8">
    <source>
        <dbReference type="EMBL" id="AKU15310.1"/>
    </source>
</evidence>
<dbReference type="GO" id="GO:0003677">
    <property type="term" value="F:DNA binding"/>
    <property type="evidence" value="ECO:0007669"/>
    <property type="project" value="UniProtKB-KW"/>
</dbReference>
<feature type="domain" description="RNA polymerase sigma factor 70 region 4 type 2" evidence="7">
    <location>
        <begin position="117"/>
        <end position="166"/>
    </location>
</feature>
<dbReference type="InterPro" id="IPR039425">
    <property type="entry name" value="RNA_pol_sigma-70-like"/>
</dbReference>
<sequence>MLDSSDPRWVDPDVVRAAQRGDTLALNEVLDRLTPYVERVCGPIALDSGSDAAQDTLIAVMRALPTLRDPVALVGWVRAIAVREAVRHARRDARHRGSSDDLLERVPAPGDPTLAADVRDVLERLTPEHRAVLVLRDLEGFDEAATAEVLNLPEGTIKSRLHRARGRFRKEWGS</sequence>
<dbReference type="InterPro" id="IPR036388">
    <property type="entry name" value="WH-like_DNA-bd_sf"/>
</dbReference>
<dbReference type="STRING" id="571913.VV02_04605"/>
<dbReference type="InterPro" id="IPR014284">
    <property type="entry name" value="RNA_pol_sigma-70_dom"/>
</dbReference>
<dbReference type="InterPro" id="IPR013249">
    <property type="entry name" value="RNA_pol_sigma70_r4_t2"/>
</dbReference>
<feature type="domain" description="RNA polymerase sigma-70 region 2" evidence="6">
    <location>
        <begin position="50"/>
        <end position="94"/>
    </location>
</feature>
<dbReference type="Pfam" id="PF04542">
    <property type="entry name" value="Sigma70_r2"/>
    <property type="match status" value="1"/>
</dbReference>
<dbReference type="PANTHER" id="PTHR43133:SF8">
    <property type="entry name" value="RNA POLYMERASE SIGMA FACTOR HI_1459-RELATED"/>
    <property type="match status" value="1"/>
</dbReference>
<dbReference type="RefSeq" id="WP_052590182.1">
    <property type="nucleotide sequence ID" value="NZ_CP011112.1"/>
</dbReference>
<organism evidence="8 9">
    <name type="scientific">Luteipulveratus mongoliensis</name>
    <dbReference type="NCBI Taxonomy" id="571913"/>
    <lineage>
        <taxon>Bacteria</taxon>
        <taxon>Bacillati</taxon>
        <taxon>Actinomycetota</taxon>
        <taxon>Actinomycetes</taxon>
        <taxon>Micrococcales</taxon>
        <taxon>Dermacoccaceae</taxon>
        <taxon>Luteipulveratus</taxon>
    </lineage>
</organism>
<dbReference type="Gene3D" id="1.10.10.10">
    <property type="entry name" value="Winged helix-like DNA-binding domain superfamily/Winged helix DNA-binding domain"/>
    <property type="match status" value="1"/>
</dbReference>
<proteinExistence type="inferred from homology"/>
<evidence type="ECO:0000256" key="5">
    <source>
        <dbReference type="ARBA" id="ARBA00023163"/>
    </source>
</evidence>
<comment type="similarity">
    <text evidence="1">Belongs to the sigma-70 factor family. ECF subfamily.</text>
</comment>
<dbReference type="SUPFAM" id="SSF88659">
    <property type="entry name" value="Sigma3 and sigma4 domains of RNA polymerase sigma factors"/>
    <property type="match status" value="1"/>
</dbReference>
<keyword evidence="3" id="KW-0731">Sigma factor</keyword>
<dbReference type="InterPro" id="IPR013325">
    <property type="entry name" value="RNA_pol_sigma_r2"/>
</dbReference>
<evidence type="ECO:0000256" key="2">
    <source>
        <dbReference type="ARBA" id="ARBA00023015"/>
    </source>
</evidence>
<evidence type="ECO:0000256" key="4">
    <source>
        <dbReference type="ARBA" id="ARBA00023125"/>
    </source>
</evidence>
<dbReference type="CDD" id="cd06171">
    <property type="entry name" value="Sigma70_r4"/>
    <property type="match status" value="1"/>
</dbReference>
<dbReference type="InterPro" id="IPR007627">
    <property type="entry name" value="RNA_pol_sigma70_r2"/>
</dbReference>
<dbReference type="AlphaFoldDB" id="A0A0K1JFE2"/>
<keyword evidence="4" id="KW-0238">DNA-binding</keyword>
<dbReference type="PATRIC" id="fig|571913.6.peg.941"/>
<protein>
    <submittedName>
        <fullName evidence="8">RNA polymerase subunit sigma-24</fullName>
    </submittedName>
</protein>
<reference evidence="8 9" key="1">
    <citation type="submission" date="2015-03" db="EMBL/GenBank/DDBJ databases">
        <title>Luteipulveratus halotolerans sp. nov., a novel actinobacterium (Dermacoccaceae) from Sarawak, Malaysia.</title>
        <authorList>
            <person name="Juboi H."/>
            <person name="Basik A."/>
            <person name="Shamsul S.S."/>
            <person name="Arnold P."/>
            <person name="Schmitt E.K."/>
            <person name="Sanglier J.-J."/>
            <person name="Yeo T."/>
        </authorList>
    </citation>
    <scope>NUCLEOTIDE SEQUENCE [LARGE SCALE GENOMIC DNA]</scope>
    <source>
        <strain evidence="8 9">MN07-A0370</strain>
    </source>
</reference>
<evidence type="ECO:0000256" key="3">
    <source>
        <dbReference type="ARBA" id="ARBA00023082"/>
    </source>
</evidence>
<dbReference type="Pfam" id="PF08281">
    <property type="entry name" value="Sigma70_r4_2"/>
    <property type="match status" value="1"/>
</dbReference>
<dbReference type="NCBIfam" id="TIGR02937">
    <property type="entry name" value="sigma70-ECF"/>
    <property type="match status" value="1"/>
</dbReference>
<dbReference type="InterPro" id="IPR013324">
    <property type="entry name" value="RNA_pol_sigma_r3/r4-like"/>
</dbReference>
<dbReference type="SUPFAM" id="SSF88946">
    <property type="entry name" value="Sigma2 domain of RNA polymerase sigma factors"/>
    <property type="match status" value="1"/>
</dbReference>
<accession>A0A0K1JFE2</accession>
<dbReference type="OrthoDB" id="3747638at2"/>
<dbReference type="PANTHER" id="PTHR43133">
    <property type="entry name" value="RNA POLYMERASE ECF-TYPE SIGMA FACTO"/>
    <property type="match status" value="1"/>
</dbReference>
<evidence type="ECO:0000313" key="9">
    <source>
        <dbReference type="Proteomes" id="UP000066480"/>
    </source>
</evidence>
<gene>
    <name evidence="8" type="ORF">VV02_04605</name>
</gene>